<proteinExistence type="predicted"/>
<organism evidence="2 3">
    <name type="scientific">Halobacillus amylolyticus</name>
    <dbReference type="NCBI Taxonomy" id="2932259"/>
    <lineage>
        <taxon>Bacteria</taxon>
        <taxon>Bacillati</taxon>
        <taxon>Bacillota</taxon>
        <taxon>Bacilli</taxon>
        <taxon>Bacillales</taxon>
        <taxon>Bacillaceae</taxon>
        <taxon>Halobacillus</taxon>
    </lineage>
</organism>
<evidence type="ECO:0000313" key="2">
    <source>
        <dbReference type="EMBL" id="UOR13496.1"/>
    </source>
</evidence>
<feature type="transmembrane region" description="Helical" evidence="1">
    <location>
        <begin position="219"/>
        <end position="241"/>
    </location>
</feature>
<feature type="transmembrane region" description="Helical" evidence="1">
    <location>
        <begin position="115"/>
        <end position="132"/>
    </location>
</feature>
<accession>A0ABY4HF18</accession>
<keyword evidence="1" id="KW-1133">Transmembrane helix</keyword>
<feature type="transmembrane region" description="Helical" evidence="1">
    <location>
        <begin position="33"/>
        <end position="57"/>
    </location>
</feature>
<feature type="transmembrane region" description="Helical" evidence="1">
    <location>
        <begin position="323"/>
        <end position="343"/>
    </location>
</feature>
<dbReference type="PANTHER" id="PTHR37814">
    <property type="entry name" value="CONSERVED MEMBRANE PROTEIN"/>
    <property type="match status" value="1"/>
</dbReference>
<gene>
    <name evidence="2" type="ORF">MUO15_08595</name>
</gene>
<evidence type="ECO:0008006" key="4">
    <source>
        <dbReference type="Google" id="ProtNLM"/>
    </source>
</evidence>
<feature type="transmembrane region" description="Helical" evidence="1">
    <location>
        <begin position="261"/>
        <end position="285"/>
    </location>
</feature>
<reference evidence="2" key="1">
    <citation type="submission" date="2022-04" db="EMBL/GenBank/DDBJ databases">
        <title>Halobacillus sp. isolated from saltern.</title>
        <authorList>
            <person name="Won M."/>
            <person name="Lee C.-M."/>
            <person name="Woen H.-Y."/>
            <person name="Kwon S.-W."/>
        </authorList>
    </citation>
    <scope>NUCLEOTIDE SEQUENCE</scope>
    <source>
        <strain evidence="2">SSHM10-5</strain>
    </source>
</reference>
<dbReference type="EMBL" id="CP095075">
    <property type="protein sequence ID" value="UOR13496.1"/>
    <property type="molecule type" value="Genomic_DNA"/>
</dbReference>
<keyword evidence="1" id="KW-0472">Membrane</keyword>
<dbReference type="PANTHER" id="PTHR37814:SF1">
    <property type="entry name" value="MEMBRANE PROTEIN"/>
    <property type="match status" value="1"/>
</dbReference>
<feature type="transmembrane region" description="Helical" evidence="1">
    <location>
        <begin position="180"/>
        <end position="207"/>
    </location>
</feature>
<name>A0ABY4HF18_9BACI</name>
<sequence>MKNTLRIAGAYVGIIIGAGFASGQEIVQFFTSFGLWGIIGAVITIFLFAFIGMQLIQLGANLQVSSHKKVIRYICGKYLGPVVDITLTFFLFGVATIMVAGSGSIFEQQFGTSPVIGNILMVILAILTLCLNTDKVISVISLISPYMLALIIIITIYSFFTSDANLAELESIALTQPSAASNWLLSALLYVAFNIAVGFSMMTLIGATTKDEKSAGKGAVIGGICLGILVVLINLGIYANINQLQGVDMPTLVLASDISPIVGILMTIALLSMVFNTAVGMLYSFTARFVQPDTTKFKGSVIVIGLLSFAASLVGFTDLVSTVYPLMGYLGFVLIAAVTVSWIKSRKKSALVLREE</sequence>
<evidence type="ECO:0000313" key="3">
    <source>
        <dbReference type="Proteomes" id="UP000830326"/>
    </source>
</evidence>
<dbReference type="RefSeq" id="WP_245035143.1">
    <property type="nucleotide sequence ID" value="NZ_CP095075.1"/>
</dbReference>
<protein>
    <recommendedName>
        <fullName evidence="4">Transporter</fullName>
    </recommendedName>
</protein>
<keyword evidence="3" id="KW-1185">Reference proteome</keyword>
<feature type="transmembrane region" description="Helical" evidence="1">
    <location>
        <begin position="78"/>
        <end position="103"/>
    </location>
</feature>
<dbReference type="InterPro" id="IPR038728">
    <property type="entry name" value="YkvI-like"/>
</dbReference>
<feature type="transmembrane region" description="Helical" evidence="1">
    <location>
        <begin position="139"/>
        <end position="160"/>
    </location>
</feature>
<evidence type="ECO:0000256" key="1">
    <source>
        <dbReference type="SAM" id="Phobius"/>
    </source>
</evidence>
<feature type="transmembrane region" description="Helical" evidence="1">
    <location>
        <begin position="297"/>
        <end position="317"/>
    </location>
</feature>
<keyword evidence="1" id="KW-0812">Transmembrane</keyword>
<dbReference type="Proteomes" id="UP000830326">
    <property type="component" value="Chromosome"/>
</dbReference>